<gene>
    <name evidence="1" type="ORF">UFOPK3492_00819</name>
</gene>
<reference evidence="1" key="1">
    <citation type="submission" date="2020-05" db="EMBL/GenBank/DDBJ databases">
        <authorList>
            <person name="Chiriac C."/>
            <person name="Salcher M."/>
            <person name="Ghai R."/>
            <person name="Kavagutti S V."/>
        </authorList>
    </citation>
    <scope>NUCLEOTIDE SEQUENCE</scope>
</reference>
<proteinExistence type="predicted"/>
<accession>A0A6J7FS02</accession>
<sequence>MLILLLERVVYMALEAENAGATLRSMWEAQGDPAVALDEDCNPNKVCKNMAGITFDGYAEEGADIRVAWREKLAREGKLNTSGGSIRDLVLGPVETR</sequence>
<name>A0A6J7FS02_9ZZZZ</name>
<dbReference type="EMBL" id="CAFBMD010000056">
    <property type="protein sequence ID" value="CAB4898562.1"/>
    <property type="molecule type" value="Genomic_DNA"/>
</dbReference>
<protein>
    <submittedName>
        <fullName evidence="1">Unannotated protein</fullName>
    </submittedName>
</protein>
<dbReference type="AlphaFoldDB" id="A0A6J7FS02"/>
<organism evidence="1">
    <name type="scientific">freshwater metagenome</name>
    <dbReference type="NCBI Taxonomy" id="449393"/>
    <lineage>
        <taxon>unclassified sequences</taxon>
        <taxon>metagenomes</taxon>
        <taxon>ecological metagenomes</taxon>
    </lineage>
</organism>
<evidence type="ECO:0000313" key="1">
    <source>
        <dbReference type="EMBL" id="CAB4898562.1"/>
    </source>
</evidence>